<evidence type="ECO:0000313" key="3">
    <source>
        <dbReference type="Proteomes" id="UP000077266"/>
    </source>
</evidence>
<sequence length="193" mass="21058">MSRPRRRVRSLCGTGHAFGCPALHIPAPSLPPSNSARKRHINQNSARPSSNSSSRPSSFCSLCSWIRSSRTRLHCFPVPIPVAQTATPPASKRGSFRPRSRGGDNRTALLSRLPARCAATSLLRKRTAGSTFEGGHVHARSSALVRFEYRPLSSPCRCRHVCSIQCAQTLLFSRSQQGVISSRATSGLSEPRR</sequence>
<gene>
    <name evidence="2" type="ORF">EXIGLDRAFT_127721</name>
</gene>
<evidence type="ECO:0000256" key="1">
    <source>
        <dbReference type="SAM" id="MobiDB-lite"/>
    </source>
</evidence>
<feature type="region of interest" description="Disordered" evidence="1">
    <location>
        <begin position="28"/>
        <end position="57"/>
    </location>
</feature>
<dbReference type="Proteomes" id="UP000077266">
    <property type="component" value="Unassembled WGS sequence"/>
</dbReference>
<protein>
    <submittedName>
        <fullName evidence="2">Uncharacterized protein</fullName>
    </submittedName>
</protein>
<organism evidence="2 3">
    <name type="scientific">Exidia glandulosa HHB12029</name>
    <dbReference type="NCBI Taxonomy" id="1314781"/>
    <lineage>
        <taxon>Eukaryota</taxon>
        <taxon>Fungi</taxon>
        <taxon>Dikarya</taxon>
        <taxon>Basidiomycota</taxon>
        <taxon>Agaricomycotina</taxon>
        <taxon>Agaricomycetes</taxon>
        <taxon>Auriculariales</taxon>
        <taxon>Exidiaceae</taxon>
        <taxon>Exidia</taxon>
    </lineage>
</organism>
<dbReference type="EMBL" id="KV426055">
    <property type="protein sequence ID" value="KZV90170.1"/>
    <property type="molecule type" value="Genomic_DNA"/>
</dbReference>
<reference evidence="2 3" key="1">
    <citation type="journal article" date="2016" name="Mol. Biol. Evol.">
        <title>Comparative Genomics of Early-Diverging Mushroom-Forming Fungi Provides Insights into the Origins of Lignocellulose Decay Capabilities.</title>
        <authorList>
            <person name="Nagy L.G."/>
            <person name="Riley R."/>
            <person name="Tritt A."/>
            <person name="Adam C."/>
            <person name="Daum C."/>
            <person name="Floudas D."/>
            <person name="Sun H."/>
            <person name="Yadav J.S."/>
            <person name="Pangilinan J."/>
            <person name="Larsson K.H."/>
            <person name="Matsuura K."/>
            <person name="Barry K."/>
            <person name="Labutti K."/>
            <person name="Kuo R."/>
            <person name="Ohm R.A."/>
            <person name="Bhattacharya S.S."/>
            <person name="Shirouzu T."/>
            <person name="Yoshinaga Y."/>
            <person name="Martin F.M."/>
            <person name="Grigoriev I.V."/>
            <person name="Hibbett D.S."/>
        </authorList>
    </citation>
    <scope>NUCLEOTIDE SEQUENCE [LARGE SCALE GENOMIC DNA]</scope>
    <source>
        <strain evidence="2 3">HHB12029</strain>
    </source>
</reference>
<feature type="region of interest" description="Disordered" evidence="1">
    <location>
        <begin position="85"/>
        <end position="105"/>
    </location>
</feature>
<keyword evidence="3" id="KW-1185">Reference proteome</keyword>
<evidence type="ECO:0000313" key="2">
    <source>
        <dbReference type="EMBL" id="KZV90170.1"/>
    </source>
</evidence>
<name>A0A165G967_EXIGL</name>
<dbReference type="InParanoid" id="A0A165G967"/>
<accession>A0A165G967</accession>
<proteinExistence type="predicted"/>
<feature type="compositionally biased region" description="Low complexity" evidence="1">
    <location>
        <begin position="44"/>
        <end position="57"/>
    </location>
</feature>
<dbReference type="AlphaFoldDB" id="A0A165G967"/>